<evidence type="ECO:0000256" key="8">
    <source>
        <dbReference type="ARBA" id="ARBA00023136"/>
    </source>
</evidence>
<dbReference type="InterPro" id="IPR003855">
    <property type="entry name" value="K+_transporter"/>
</dbReference>
<reference evidence="12 13" key="1">
    <citation type="journal article" date="2015" name="Fungal Genet. Biol.">
        <title>Evolution of novel wood decay mechanisms in Agaricales revealed by the genome sequences of Fistulina hepatica and Cylindrobasidium torrendii.</title>
        <authorList>
            <person name="Floudas D."/>
            <person name="Held B.W."/>
            <person name="Riley R."/>
            <person name="Nagy L.G."/>
            <person name="Koehler G."/>
            <person name="Ransdell A.S."/>
            <person name="Younus H."/>
            <person name="Chow J."/>
            <person name="Chiniquy J."/>
            <person name="Lipzen A."/>
            <person name="Tritt A."/>
            <person name="Sun H."/>
            <person name="Haridas S."/>
            <person name="LaButti K."/>
            <person name="Ohm R.A."/>
            <person name="Kues U."/>
            <person name="Blanchette R.A."/>
            <person name="Grigoriev I.V."/>
            <person name="Minto R.E."/>
            <person name="Hibbett D.S."/>
        </authorList>
    </citation>
    <scope>NUCLEOTIDE SEQUENCE [LARGE SCALE GENOMIC DNA]</scope>
    <source>
        <strain evidence="12 13">FP15055 ss-10</strain>
    </source>
</reference>
<dbReference type="PANTHER" id="PTHR30540:SF83">
    <property type="entry name" value="K+ POTASSIUM TRANSPORTER"/>
    <property type="match status" value="1"/>
</dbReference>
<evidence type="ECO:0000256" key="9">
    <source>
        <dbReference type="SAM" id="Phobius"/>
    </source>
</evidence>
<feature type="transmembrane region" description="Helical" evidence="9">
    <location>
        <begin position="62"/>
        <end position="83"/>
    </location>
</feature>
<keyword evidence="4 9" id="KW-0812">Transmembrane</keyword>
<feature type="transmembrane region" description="Helical" evidence="9">
    <location>
        <begin position="414"/>
        <end position="433"/>
    </location>
</feature>
<evidence type="ECO:0000259" key="10">
    <source>
        <dbReference type="Pfam" id="PF02705"/>
    </source>
</evidence>
<evidence type="ECO:0000256" key="1">
    <source>
        <dbReference type="ARBA" id="ARBA00004141"/>
    </source>
</evidence>
<sequence>MALSALEAGHVKREALSVSGSALLYLSFQTLGIIYSDIGTSPLYVLNGIWPAAKGAPSREDVIGGVSAIVWSITLLPLFKYVFVSMFFATQEGEGGSFALFQGIYPRRPRDTSADRTLTGDYTNGKMTAPKPTKTLRERMRWPLLIWSLAGTALTMADGVFTPAVSVTSAVGGIAVAKASVTEDIVPISIAFLLVLFFVQQFGTARLAVTFAPISMIWFLLILSTGIYNITTYPGIFRALDPSRAVMLFVRTKDYGLLSGILLSVTGCEAIFANVGQFNAASIRMSFICLVYPSLVLTYLGQGAKLITDGENVIQNVFYRSIPGPLNGPLWWIVWLFALLATILASQAMITASFSLMQQLITMKSFPSLRMLYTSETIQGQIYIPAANWTLMVGTIVIVAAFSDLTALTNAYGFAVATVMLSTTGLITVHIIWVKRLPWYAACAFFLWFGFFDALFFGAAVKKIPEGAWVPLMIGGVLAIIMTFWTWAKGLEDAFDGKNRRNLRDFIQRDEKSSVTFHLESPINEMPSIEFESESEEDTNTDFGSRYFYVSQTTSTSLSQKEGVEGKVVQRKELSRISSCAIFHKLTEGSGVPHSFIGFVRQWPALPEVLIFLSISIVPFARVAPEDRYIVTKVRSIEGFYGATYCIGFRDKFDVQISDLIERICELEMRMDPQRAPVLIEKIRNVSSSTTHVIPSYHVVSKKLAGGKVMVAVSYMRKYLIEAIYRRLATMFPETANWLTSADEIIRVGINASI</sequence>
<evidence type="ECO:0000256" key="2">
    <source>
        <dbReference type="ARBA" id="ARBA00022448"/>
    </source>
</evidence>
<dbReference type="Pfam" id="PF22776">
    <property type="entry name" value="K_trans_C"/>
    <property type="match status" value="1"/>
</dbReference>
<keyword evidence="6 9" id="KW-1133">Transmembrane helix</keyword>
<evidence type="ECO:0000259" key="11">
    <source>
        <dbReference type="Pfam" id="PF22776"/>
    </source>
</evidence>
<dbReference type="Proteomes" id="UP000054007">
    <property type="component" value="Unassembled WGS sequence"/>
</dbReference>
<feature type="transmembrane region" description="Helical" evidence="9">
    <location>
        <begin position="382"/>
        <end position="402"/>
    </location>
</feature>
<feature type="transmembrane region" description="Helical" evidence="9">
    <location>
        <begin position="144"/>
        <end position="165"/>
    </location>
</feature>
<gene>
    <name evidence="12" type="ORF">CYLTODRAFT_453643</name>
</gene>
<feature type="transmembrane region" description="Helical" evidence="9">
    <location>
        <begin position="467"/>
        <end position="488"/>
    </location>
</feature>
<dbReference type="GO" id="GO:0016020">
    <property type="term" value="C:membrane"/>
    <property type="evidence" value="ECO:0007669"/>
    <property type="project" value="UniProtKB-SubCell"/>
</dbReference>
<feature type="domain" description="K+ potassium transporter integral membrane" evidence="10">
    <location>
        <begin position="27"/>
        <end position="508"/>
    </location>
</feature>
<dbReference type="GO" id="GO:0015079">
    <property type="term" value="F:potassium ion transmembrane transporter activity"/>
    <property type="evidence" value="ECO:0007669"/>
    <property type="project" value="InterPro"/>
</dbReference>
<keyword evidence="5" id="KW-0630">Potassium</keyword>
<proteinExistence type="predicted"/>
<evidence type="ECO:0000256" key="3">
    <source>
        <dbReference type="ARBA" id="ARBA00022538"/>
    </source>
</evidence>
<feature type="transmembrane region" description="Helical" evidence="9">
    <location>
        <begin position="256"/>
        <end position="276"/>
    </location>
</feature>
<dbReference type="AlphaFoldDB" id="A0A0D7BCP5"/>
<dbReference type="PANTHER" id="PTHR30540">
    <property type="entry name" value="OSMOTIC STRESS POTASSIUM TRANSPORTER"/>
    <property type="match status" value="1"/>
</dbReference>
<keyword evidence="3" id="KW-0633">Potassium transport</keyword>
<evidence type="ECO:0000256" key="6">
    <source>
        <dbReference type="ARBA" id="ARBA00022989"/>
    </source>
</evidence>
<feature type="transmembrane region" description="Helical" evidence="9">
    <location>
        <begin position="283"/>
        <end position="301"/>
    </location>
</feature>
<dbReference type="STRING" id="1314674.A0A0D7BCP5"/>
<organism evidence="12 13">
    <name type="scientific">Cylindrobasidium torrendii FP15055 ss-10</name>
    <dbReference type="NCBI Taxonomy" id="1314674"/>
    <lineage>
        <taxon>Eukaryota</taxon>
        <taxon>Fungi</taxon>
        <taxon>Dikarya</taxon>
        <taxon>Basidiomycota</taxon>
        <taxon>Agaricomycotina</taxon>
        <taxon>Agaricomycetes</taxon>
        <taxon>Agaricomycetidae</taxon>
        <taxon>Agaricales</taxon>
        <taxon>Marasmiineae</taxon>
        <taxon>Physalacriaceae</taxon>
        <taxon>Cylindrobasidium</taxon>
    </lineage>
</organism>
<comment type="subcellular location">
    <subcellularLocation>
        <location evidence="1">Membrane</location>
        <topology evidence="1">Multi-pass membrane protein</topology>
    </subcellularLocation>
</comment>
<feature type="domain" description="K+ potassium transporter C-terminal" evidence="11">
    <location>
        <begin position="579"/>
        <end position="754"/>
    </location>
</feature>
<dbReference type="InterPro" id="IPR053951">
    <property type="entry name" value="K_trans_N"/>
</dbReference>
<dbReference type="EMBL" id="KN880505">
    <property type="protein sequence ID" value="KIY68292.1"/>
    <property type="molecule type" value="Genomic_DNA"/>
</dbReference>
<keyword evidence="2" id="KW-0813">Transport</keyword>
<feature type="transmembrane region" description="Helical" evidence="9">
    <location>
        <begin position="185"/>
        <end position="205"/>
    </location>
</feature>
<feature type="transmembrane region" description="Helical" evidence="9">
    <location>
        <begin position="440"/>
        <end position="461"/>
    </location>
</feature>
<name>A0A0D7BCP5_9AGAR</name>
<protein>
    <submittedName>
        <fullName evidence="12">Potassium transporter</fullName>
    </submittedName>
</protein>
<accession>A0A0D7BCP5</accession>
<evidence type="ECO:0000256" key="5">
    <source>
        <dbReference type="ARBA" id="ARBA00022958"/>
    </source>
</evidence>
<evidence type="ECO:0000313" key="12">
    <source>
        <dbReference type="EMBL" id="KIY68292.1"/>
    </source>
</evidence>
<evidence type="ECO:0000313" key="13">
    <source>
        <dbReference type="Proteomes" id="UP000054007"/>
    </source>
</evidence>
<dbReference type="OrthoDB" id="504708at2759"/>
<feature type="transmembrane region" description="Helical" evidence="9">
    <location>
        <begin position="330"/>
        <end position="361"/>
    </location>
</feature>
<feature type="transmembrane region" description="Helical" evidence="9">
    <location>
        <begin position="217"/>
        <end position="236"/>
    </location>
</feature>
<evidence type="ECO:0000256" key="7">
    <source>
        <dbReference type="ARBA" id="ARBA00023065"/>
    </source>
</evidence>
<dbReference type="InterPro" id="IPR053952">
    <property type="entry name" value="K_trans_C"/>
</dbReference>
<dbReference type="Pfam" id="PF02705">
    <property type="entry name" value="K_trans"/>
    <property type="match status" value="1"/>
</dbReference>
<keyword evidence="8 9" id="KW-0472">Membrane</keyword>
<keyword evidence="7" id="KW-0406">Ion transport</keyword>
<keyword evidence="13" id="KW-1185">Reference proteome</keyword>
<evidence type="ECO:0000256" key="4">
    <source>
        <dbReference type="ARBA" id="ARBA00022692"/>
    </source>
</evidence>